<evidence type="ECO:0000256" key="4">
    <source>
        <dbReference type="ARBA" id="ARBA00022692"/>
    </source>
</evidence>
<feature type="compositionally biased region" description="Polar residues" evidence="8">
    <location>
        <begin position="1"/>
        <end position="20"/>
    </location>
</feature>
<feature type="domain" description="Amino acid transporter transmembrane" evidence="10">
    <location>
        <begin position="234"/>
        <end position="653"/>
    </location>
</feature>
<feature type="transmembrane region" description="Helical" evidence="9">
    <location>
        <begin position="628"/>
        <end position="646"/>
    </location>
</feature>
<feature type="transmembrane region" description="Helical" evidence="9">
    <location>
        <begin position="446"/>
        <end position="465"/>
    </location>
</feature>
<feature type="region of interest" description="Disordered" evidence="8">
    <location>
        <begin position="187"/>
        <end position="235"/>
    </location>
</feature>
<keyword evidence="6 9" id="KW-1133">Transmembrane helix</keyword>
<evidence type="ECO:0000313" key="11">
    <source>
        <dbReference type="EMBL" id="CAE6469193.1"/>
    </source>
</evidence>
<comment type="similarity">
    <text evidence="2">Belongs to the amino acid/polyamine transporter 2 family.</text>
</comment>
<evidence type="ECO:0000256" key="1">
    <source>
        <dbReference type="ARBA" id="ARBA00004141"/>
    </source>
</evidence>
<comment type="caution">
    <text evidence="11">The sequence shown here is derived from an EMBL/GenBank/DDBJ whole genome shotgun (WGS) entry which is preliminary data.</text>
</comment>
<feature type="transmembrane region" description="Helical" evidence="9">
    <location>
        <begin position="329"/>
        <end position="347"/>
    </location>
</feature>
<feature type="transmembrane region" description="Helical" evidence="9">
    <location>
        <begin position="485"/>
        <end position="508"/>
    </location>
</feature>
<dbReference type="PANTHER" id="PTHR22950:SF692">
    <property type="entry name" value="TRANSMEMBRANE AMINO ACID TRANSPORTER FAMILY PROTEIN"/>
    <property type="match status" value="1"/>
</dbReference>
<evidence type="ECO:0000256" key="2">
    <source>
        <dbReference type="ARBA" id="ARBA00008066"/>
    </source>
</evidence>
<reference evidence="11" key="1">
    <citation type="submission" date="2021-01" db="EMBL/GenBank/DDBJ databases">
        <authorList>
            <person name="Kaushik A."/>
        </authorList>
    </citation>
    <scope>NUCLEOTIDE SEQUENCE</scope>
    <source>
        <strain evidence="11">AG3-1AP</strain>
    </source>
</reference>
<dbReference type="EMBL" id="CAJMWV010002744">
    <property type="protein sequence ID" value="CAE6469193.1"/>
    <property type="molecule type" value="Genomic_DNA"/>
</dbReference>
<sequence length="685" mass="74391">MPGDSSNQRPQYATPIQVTGTPIRYGTPIGQGTQLMGTPIPREMLRVQGGDPATPSRGSISGRMRAASLSVRGAIGSYQHSQAQLYGTFLGSPSNASRMRRELDEEEGTMSDDGDLTDGGEYSDEEREEGDDYDVDEDQEQDGLLDTQHLLIRAGPALSEFGTSPRSILRETGSVASSPDERRLLLATKVPTYSDNTSDRGRSRGQTLGSTASPHMRRLSLNRRKSISRPPRGSSSYGQTLFNAIAILLGVGMLSEPLAFAYAGWIGGFMLITFYGFLTCYTAKILARIILSDGRLRTYADIGQKAFGPRSNAFTSLLFCLELFSLRRVRIYVVLVVLFSDSMHAVAPQFSSHEYKVLGLIVLLPSIFLPLHLLSFASLLGILATVFIIAVIFIDGFSKAQAPGSLWEAAPTDLAPNWAALPVSFGLFMAGVSDSRKPYRVRTDKCIAGFVVLSMYLWSPEQFAGHAVIPSLARDMAEPERFDSMINWAFFVATLIYGIVGAGGYVMFGRGVSDEVSVDLMKIPEYNQTLNKIAVWMLVISPLTKFALCTRPLNVTIEIMLGIDQSHAPAHSSERPPSPSHKQQAYPDLIPSHHAREQRNKILRVIERISLALAVVAVAILFPEFGVVMAFLGAFSAFMLCVIGPICAKAALNKRLEVLDAGLLVVAIAMAGAGTWVAFVTGTGA</sequence>
<dbReference type="GO" id="GO:0015179">
    <property type="term" value="F:L-amino acid transmembrane transporter activity"/>
    <property type="evidence" value="ECO:0007669"/>
    <property type="project" value="TreeGrafter"/>
</dbReference>
<evidence type="ECO:0000256" key="9">
    <source>
        <dbReference type="SAM" id="Phobius"/>
    </source>
</evidence>
<feature type="compositionally biased region" description="Polar residues" evidence="8">
    <location>
        <begin position="204"/>
        <end position="213"/>
    </location>
</feature>
<evidence type="ECO:0000256" key="3">
    <source>
        <dbReference type="ARBA" id="ARBA00022448"/>
    </source>
</evidence>
<evidence type="ECO:0000256" key="8">
    <source>
        <dbReference type="SAM" id="MobiDB-lite"/>
    </source>
</evidence>
<feature type="region of interest" description="Disordered" evidence="8">
    <location>
        <begin position="89"/>
        <end position="138"/>
    </location>
</feature>
<keyword evidence="4 9" id="KW-0812">Transmembrane</keyword>
<feature type="compositionally biased region" description="Basic residues" evidence="8">
    <location>
        <begin position="215"/>
        <end position="227"/>
    </location>
</feature>
<gene>
    <name evidence="11" type="ORF">RDB_LOCUS84511</name>
</gene>
<evidence type="ECO:0000259" key="10">
    <source>
        <dbReference type="Pfam" id="PF01490"/>
    </source>
</evidence>
<proteinExistence type="inferred from homology"/>
<dbReference type="GO" id="GO:0005774">
    <property type="term" value="C:vacuolar membrane"/>
    <property type="evidence" value="ECO:0007669"/>
    <property type="project" value="TreeGrafter"/>
</dbReference>
<evidence type="ECO:0000313" key="12">
    <source>
        <dbReference type="Proteomes" id="UP000663831"/>
    </source>
</evidence>
<feature type="transmembrane region" description="Helical" evidence="9">
    <location>
        <begin position="260"/>
        <end position="287"/>
    </location>
</feature>
<feature type="transmembrane region" description="Helical" evidence="9">
    <location>
        <begin position="658"/>
        <end position="679"/>
    </location>
</feature>
<feature type="compositionally biased region" description="Acidic residues" evidence="8">
    <location>
        <begin position="104"/>
        <end position="138"/>
    </location>
</feature>
<feature type="region of interest" description="Disordered" evidence="8">
    <location>
        <begin position="162"/>
        <end position="181"/>
    </location>
</feature>
<name>A0A8H3BYD4_9AGAM</name>
<dbReference type="Pfam" id="PF01490">
    <property type="entry name" value="Aa_trans"/>
    <property type="match status" value="1"/>
</dbReference>
<protein>
    <recommendedName>
        <fullName evidence="10">Amino acid transporter transmembrane domain-containing protein</fullName>
    </recommendedName>
</protein>
<evidence type="ECO:0000256" key="6">
    <source>
        <dbReference type="ARBA" id="ARBA00022989"/>
    </source>
</evidence>
<dbReference type="OrthoDB" id="655540at2759"/>
<accession>A0A8H3BYD4</accession>
<evidence type="ECO:0000256" key="7">
    <source>
        <dbReference type="ARBA" id="ARBA00023136"/>
    </source>
</evidence>
<dbReference type="PANTHER" id="PTHR22950">
    <property type="entry name" value="AMINO ACID TRANSPORTER"/>
    <property type="match status" value="1"/>
</dbReference>
<feature type="transmembrane region" description="Helical" evidence="9">
    <location>
        <begin position="234"/>
        <end position="254"/>
    </location>
</feature>
<dbReference type="Proteomes" id="UP000663831">
    <property type="component" value="Unassembled WGS sequence"/>
</dbReference>
<dbReference type="InterPro" id="IPR013057">
    <property type="entry name" value="AA_transpt_TM"/>
</dbReference>
<feature type="transmembrane region" description="Helical" evidence="9">
    <location>
        <begin position="367"/>
        <end position="394"/>
    </location>
</feature>
<keyword evidence="5" id="KW-0029">Amino-acid transport</keyword>
<keyword evidence="3" id="KW-0813">Transport</keyword>
<keyword evidence="7 9" id="KW-0472">Membrane</keyword>
<dbReference type="AlphaFoldDB" id="A0A8H3BYD4"/>
<feature type="region of interest" description="Disordered" evidence="8">
    <location>
        <begin position="1"/>
        <end position="37"/>
    </location>
</feature>
<comment type="subcellular location">
    <subcellularLocation>
        <location evidence="1">Membrane</location>
        <topology evidence="1">Multi-pass membrane protein</topology>
    </subcellularLocation>
</comment>
<evidence type="ECO:0000256" key="5">
    <source>
        <dbReference type="ARBA" id="ARBA00022970"/>
    </source>
</evidence>
<organism evidence="11 12">
    <name type="scientific">Rhizoctonia solani</name>
    <dbReference type="NCBI Taxonomy" id="456999"/>
    <lineage>
        <taxon>Eukaryota</taxon>
        <taxon>Fungi</taxon>
        <taxon>Dikarya</taxon>
        <taxon>Basidiomycota</taxon>
        <taxon>Agaricomycotina</taxon>
        <taxon>Agaricomycetes</taxon>
        <taxon>Cantharellales</taxon>
        <taxon>Ceratobasidiaceae</taxon>
        <taxon>Rhizoctonia</taxon>
    </lineage>
</organism>
<feature type="transmembrane region" description="Helical" evidence="9">
    <location>
        <begin position="605"/>
        <end position="622"/>
    </location>
</feature>